<keyword evidence="5" id="KW-1185">Reference proteome</keyword>
<dbReference type="InterPro" id="IPR002937">
    <property type="entry name" value="Amino_oxidase"/>
</dbReference>
<dbReference type="InterPro" id="IPR036188">
    <property type="entry name" value="FAD/NAD-bd_sf"/>
</dbReference>
<evidence type="ECO:0000256" key="2">
    <source>
        <dbReference type="ARBA" id="ARBA00023002"/>
    </source>
</evidence>
<protein>
    <submittedName>
        <fullName evidence="4">FAD-dependent oxidoreductase</fullName>
    </submittedName>
</protein>
<evidence type="ECO:0000313" key="5">
    <source>
        <dbReference type="Proteomes" id="UP000312512"/>
    </source>
</evidence>
<dbReference type="Gene3D" id="3.50.50.60">
    <property type="entry name" value="FAD/NAD(P)-binding domain"/>
    <property type="match status" value="1"/>
</dbReference>
<comment type="caution">
    <text evidence="4">The sequence shown here is derived from an EMBL/GenBank/DDBJ whole genome shotgun (WGS) entry which is preliminary data.</text>
</comment>
<dbReference type="InterPro" id="IPR001613">
    <property type="entry name" value="Flavin_amine_oxidase"/>
</dbReference>
<dbReference type="GO" id="GO:0016491">
    <property type="term" value="F:oxidoreductase activity"/>
    <property type="evidence" value="ECO:0007669"/>
    <property type="project" value="UniProtKB-KW"/>
</dbReference>
<gene>
    <name evidence="4" type="ORF">FH608_022315</name>
</gene>
<dbReference type="RefSeq" id="WP_139632523.1">
    <property type="nucleotide sequence ID" value="NZ_CP045572.1"/>
</dbReference>
<comment type="cofactor">
    <cofactor evidence="1">
        <name>FAD</name>
        <dbReference type="ChEBI" id="CHEBI:57692"/>
    </cofactor>
</comment>
<name>A0A5C4WDM2_9ACTN</name>
<evidence type="ECO:0000256" key="3">
    <source>
        <dbReference type="PIRSR" id="PIRSR601613-1"/>
    </source>
</evidence>
<evidence type="ECO:0000256" key="1">
    <source>
        <dbReference type="ARBA" id="ARBA00001974"/>
    </source>
</evidence>
<dbReference type="OrthoDB" id="7849608at2"/>
<dbReference type="PANTHER" id="PTHR42923">
    <property type="entry name" value="PROTOPORPHYRINOGEN OXIDASE"/>
    <property type="match status" value="1"/>
</dbReference>
<keyword evidence="2" id="KW-0560">Oxidoreductase</keyword>
<accession>A0A5C4WDM2</accession>
<sequence>MVTSDPAPVAVIGGGLAGISAAVALAEAGCPVTLYEARPRLGGATYSFRRDGLTVDNGQHVFLRCCTAYRGLLDRLGGAGLVDLQSRFDVRVLGTAGRSGRLRRAALPGPLHFVPALAGYRLLGPAERFQALRGSMALRRLDPADPVLDTMTFGSWLAAHGQEAPVREALWELLTVAALNTGAEQASLGPAVKVFKTALLGRPDAADLGIPRVPLGELHDGAARAAIGRLGGTVRLSAKVTAIEPGPVLVVDGAKVPASAVIVATRHEQAARLVPAPAAPGRDRWGALDASPIINVHAVYDRPVMRLPFVAVTGSPVQWVFDKTRVAGLRRGQYLAVSVSDAGGWIDRPTADLREVFVPALHEVFPAARRARLTDFFVTRERRATFLQAPGSGALRPPSATRWPGLYLAGAWTDTGWPDTMEGAVRSGLHAARLVRQHIRHQETVS</sequence>
<proteinExistence type="predicted"/>
<dbReference type="AlphaFoldDB" id="A0A5C4WDM2"/>
<dbReference type="NCBIfam" id="TIGR03467">
    <property type="entry name" value="HpnE"/>
    <property type="match status" value="1"/>
</dbReference>
<dbReference type="Proteomes" id="UP000312512">
    <property type="component" value="Unassembled WGS sequence"/>
</dbReference>
<organism evidence="4 5">
    <name type="scientific">Nonomuraea phyllanthi</name>
    <dbReference type="NCBI Taxonomy" id="2219224"/>
    <lineage>
        <taxon>Bacteria</taxon>
        <taxon>Bacillati</taxon>
        <taxon>Actinomycetota</taxon>
        <taxon>Actinomycetes</taxon>
        <taxon>Streptosporangiales</taxon>
        <taxon>Streptosporangiaceae</taxon>
        <taxon>Nonomuraea</taxon>
    </lineage>
</organism>
<dbReference type="SUPFAM" id="SSF51905">
    <property type="entry name" value="FAD/NAD(P)-binding domain"/>
    <property type="match status" value="1"/>
</dbReference>
<dbReference type="PANTHER" id="PTHR42923:SF47">
    <property type="entry name" value="BLR3003 PROTEIN"/>
    <property type="match status" value="1"/>
</dbReference>
<dbReference type="PRINTS" id="PR00757">
    <property type="entry name" value="AMINEOXDASEF"/>
</dbReference>
<dbReference type="InterPro" id="IPR050464">
    <property type="entry name" value="Zeta_carotene_desat/Oxidored"/>
</dbReference>
<evidence type="ECO:0000313" key="4">
    <source>
        <dbReference type="EMBL" id="KAB8193067.1"/>
    </source>
</evidence>
<dbReference type="Pfam" id="PF01593">
    <property type="entry name" value="Amino_oxidase"/>
    <property type="match status" value="1"/>
</dbReference>
<feature type="binding site" evidence="3">
    <location>
        <position position="240"/>
    </location>
    <ligand>
        <name>FAD</name>
        <dbReference type="ChEBI" id="CHEBI:57692"/>
    </ligand>
</feature>
<dbReference type="InterPro" id="IPR017830">
    <property type="entry name" value="SQase_HpnE"/>
</dbReference>
<accession>A0A5P9YZH4</accession>
<reference evidence="4 5" key="1">
    <citation type="submission" date="2019-10" db="EMBL/GenBank/DDBJ databases">
        <title>Nonomuraea sp. nov., isolated from Phyllanthus amarus.</title>
        <authorList>
            <person name="Klykleung N."/>
            <person name="Tanasupawat S."/>
        </authorList>
    </citation>
    <scope>NUCLEOTIDE SEQUENCE [LARGE SCALE GENOMIC DNA]</scope>
    <source>
        <strain evidence="4 5">PA1-10</strain>
    </source>
</reference>
<feature type="binding site" evidence="3">
    <location>
        <begin position="36"/>
        <end position="37"/>
    </location>
    <ligand>
        <name>FAD</name>
        <dbReference type="ChEBI" id="CHEBI:57692"/>
    </ligand>
</feature>
<dbReference type="EMBL" id="VDLX02000008">
    <property type="protein sequence ID" value="KAB8193067.1"/>
    <property type="molecule type" value="Genomic_DNA"/>
</dbReference>